<feature type="transmembrane region" description="Helical" evidence="1">
    <location>
        <begin position="41"/>
        <end position="61"/>
    </location>
</feature>
<proteinExistence type="predicted"/>
<name>A0A2D2D4V5_METT3</name>
<dbReference type="Pfam" id="PF01569">
    <property type="entry name" value="PAP2"/>
    <property type="match status" value="1"/>
</dbReference>
<feature type="transmembrane region" description="Helical" evidence="1">
    <location>
        <begin position="73"/>
        <end position="91"/>
    </location>
</feature>
<keyword evidence="4" id="KW-1185">Reference proteome</keyword>
<evidence type="ECO:0000313" key="3">
    <source>
        <dbReference type="EMBL" id="ATQ70012.1"/>
    </source>
</evidence>
<dbReference type="KEGG" id="mtw:CQW49_20570"/>
<keyword evidence="1" id="KW-0812">Transmembrane</keyword>
<feature type="transmembrane region" description="Helical" evidence="1">
    <location>
        <begin position="17"/>
        <end position="34"/>
    </location>
</feature>
<sequence length="189" mass="18530">METLVPLLGAVTSLGDPGFVVAASGGLIAALLAVGDRRTAVALAAAVATSAGVTAAAKIGFMASSVAAVHSPSGHAASATTFFLCLGAIAAAQKPRAAAVLCAVFALLVAASRVALGVHSPGEAVIGVAIGFCAFTLFRKMKAPRPILGRGPVVVCFAAALGLHALIGEGVAFEQPLEHVAAALGRLAR</sequence>
<reference evidence="4" key="1">
    <citation type="submission" date="2017-10" db="EMBL/GenBank/DDBJ databases">
        <title>Completed PacBio SMRT sequence of Methylosinus trichosporium OB3b reveals presence of a third large plasmid.</title>
        <authorList>
            <person name="Charles T.C."/>
            <person name="Lynch M.D.J."/>
            <person name="Heil J.R."/>
            <person name="Cheng J."/>
        </authorList>
    </citation>
    <scope>NUCLEOTIDE SEQUENCE [LARGE SCALE GENOMIC DNA]</scope>
    <source>
        <strain evidence="4">OB3b</strain>
    </source>
</reference>
<feature type="transmembrane region" description="Helical" evidence="1">
    <location>
        <begin position="98"/>
        <end position="116"/>
    </location>
</feature>
<keyword evidence="1" id="KW-1133">Transmembrane helix</keyword>
<gene>
    <name evidence="3" type="ORF">CQW49_20570</name>
</gene>
<feature type="transmembrane region" description="Helical" evidence="1">
    <location>
        <begin position="147"/>
        <end position="167"/>
    </location>
</feature>
<evidence type="ECO:0000259" key="2">
    <source>
        <dbReference type="Pfam" id="PF01569"/>
    </source>
</evidence>
<dbReference type="RefSeq" id="WP_003611510.1">
    <property type="nucleotide sequence ID" value="NZ_ADVE02000001.1"/>
</dbReference>
<dbReference type="Gene3D" id="1.20.144.10">
    <property type="entry name" value="Phosphatidic acid phosphatase type 2/haloperoxidase"/>
    <property type="match status" value="1"/>
</dbReference>
<feature type="domain" description="Phosphatidic acid phosphatase type 2/haloperoxidase" evidence="2">
    <location>
        <begin position="71"/>
        <end position="141"/>
    </location>
</feature>
<organism evidence="3 4">
    <name type="scientific">Methylosinus trichosporium (strain ATCC 35070 / NCIMB 11131 / UNIQEM 75 / OB3b)</name>
    <dbReference type="NCBI Taxonomy" id="595536"/>
    <lineage>
        <taxon>Bacteria</taxon>
        <taxon>Pseudomonadati</taxon>
        <taxon>Pseudomonadota</taxon>
        <taxon>Alphaproteobacteria</taxon>
        <taxon>Hyphomicrobiales</taxon>
        <taxon>Methylocystaceae</taxon>
        <taxon>Methylosinus</taxon>
    </lineage>
</organism>
<dbReference type="Proteomes" id="UP000230709">
    <property type="component" value="Chromosome"/>
</dbReference>
<keyword evidence="1" id="KW-0472">Membrane</keyword>
<dbReference type="InterPro" id="IPR036938">
    <property type="entry name" value="PAP2/HPO_sf"/>
</dbReference>
<protein>
    <submittedName>
        <fullName evidence="3">Phosphatase PAP2 family protein</fullName>
    </submittedName>
</protein>
<evidence type="ECO:0000256" key="1">
    <source>
        <dbReference type="SAM" id="Phobius"/>
    </source>
</evidence>
<dbReference type="EMBL" id="CP023737">
    <property type="protein sequence ID" value="ATQ70012.1"/>
    <property type="molecule type" value="Genomic_DNA"/>
</dbReference>
<evidence type="ECO:0000313" key="4">
    <source>
        <dbReference type="Proteomes" id="UP000230709"/>
    </source>
</evidence>
<dbReference type="STRING" id="595536.GCA_000178815_01081"/>
<dbReference type="AlphaFoldDB" id="A0A2D2D4V5"/>
<accession>A0A2D2D4V5</accession>
<dbReference type="InterPro" id="IPR000326">
    <property type="entry name" value="PAP2/HPO"/>
</dbReference>
<dbReference type="SUPFAM" id="SSF48317">
    <property type="entry name" value="Acid phosphatase/Vanadium-dependent haloperoxidase"/>
    <property type="match status" value="1"/>
</dbReference>
<feature type="transmembrane region" description="Helical" evidence="1">
    <location>
        <begin position="122"/>
        <end position="138"/>
    </location>
</feature>